<organism evidence="4 5">
    <name type="scientific">Phnomibacter ginsenosidimutans</name>
    <dbReference type="NCBI Taxonomy" id="2676868"/>
    <lineage>
        <taxon>Bacteria</taxon>
        <taxon>Pseudomonadati</taxon>
        <taxon>Bacteroidota</taxon>
        <taxon>Chitinophagia</taxon>
        <taxon>Chitinophagales</taxon>
        <taxon>Chitinophagaceae</taxon>
        <taxon>Phnomibacter</taxon>
    </lineage>
</organism>
<dbReference type="Pfam" id="PF00011">
    <property type="entry name" value="HSP20"/>
    <property type="match status" value="1"/>
</dbReference>
<evidence type="ECO:0000256" key="2">
    <source>
        <dbReference type="RuleBase" id="RU003616"/>
    </source>
</evidence>
<name>A0A6I6G7P1_9BACT</name>
<dbReference type="KEGG" id="fls:GLV81_09005"/>
<dbReference type="InterPro" id="IPR002068">
    <property type="entry name" value="A-crystallin/Hsp20_dom"/>
</dbReference>
<dbReference type="CDD" id="cd06464">
    <property type="entry name" value="ACD_sHsps-like"/>
    <property type="match status" value="1"/>
</dbReference>
<protein>
    <submittedName>
        <fullName evidence="4">Hsp20 family protein</fullName>
    </submittedName>
</protein>
<dbReference type="PANTHER" id="PTHR11527">
    <property type="entry name" value="HEAT-SHOCK PROTEIN 20 FAMILY MEMBER"/>
    <property type="match status" value="1"/>
</dbReference>
<evidence type="ECO:0000259" key="3">
    <source>
        <dbReference type="PROSITE" id="PS01031"/>
    </source>
</evidence>
<dbReference type="EMBL" id="CP046566">
    <property type="protein sequence ID" value="QGW28214.1"/>
    <property type="molecule type" value="Genomic_DNA"/>
</dbReference>
<proteinExistence type="inferred from homology"/>
<dbReference type="Proteomes" id="UP000426027">
    <property type="component" value="Chromosome"/>
</dbReference>
<dbReference type="PROSITE" id="PS01031">
    <property type="entry name" value="SHSP"/>
    <property type="match status" value="1"/>
</dbReference>
<reference evidence="4 5" key="1">
    <citation type="submission" date="2019-11" db="EMBL/GenBank/DDBJ databases">
        <authorList>
            <person name="Im W.T."/>
        </authorList>
    </citation>
    <scope>NUCLEOTIDE SEQUENCE [LARGE SCALE GENOMIC DNA]</scope>
    <source>
        <strain evidence="4 5">SB-02</strain>
    </source>
</reference>
<evidence type="ECO:0000313" key="4">
    <source>
        <dbReference type="EMBL" id="QGW28214.1"/>
    </source>
</evidence>
<gene>
    <name evidence="4" type="ORF">GLV81_09005</name>
</gene>
<accession>A0A6I6G7P1</accession>
<comment type="similarity">
    <text evidence="1 2">Belongs to the small heat shock protein (HSP20) family.</text>
</comment>
<evidence type="ECO:0000313" key="5">
    <source>
        <dbReference type="Proteomes" id="UP000426027"/>
    </source>
</evidence>
<dbReference type="InterPro" id="IPR031107">
    <property type="entry name" value="Small_HSP"/>
</dbReference>
<dbReference type="InterPro" id="IPR008978">
    <property type="entry name" value="HSP20-like_chaperone"/>
</dbReference>
<evidence type="ECO:0000256" key="1">
    <source>
        <dbReference type="PROSITE-ProRule" id="PRU00285"/>
    </source>
</evidence>
<dbReference type="Gene3D" id="2.60.40.790">
    <property type="match status" value="1"/>
</dbReference>
<dbReference type="AlphaFoldDB" id="A0A6I6G7P1"/>
<keyword evidence="5" id="KW-1185">Reference proteome</keyword>
<dbReference type="SUPFAM" id="SSF49764">
    <property type="entry name" value="HSP20-like chaperones"/>
    <property type="match status" value="1"/>
</dbReference>
<sequence>MVRALIPFGQTNQTKNRKHMTQTKFITRPYGNRFNGVFNSLLADMERSFGQAVQQPYTAPVNIAETADAFHLELLAPGRSKEAFTLNIEDGHLVIAYKAPEETANSIQFARKEFTLPSFSRSFFLDDKVNTDGIQAKYEQGILKVLLPKKAEAQPVQKQISIQ</sequence>
<feature type="domain" description="SHSP" evidence="3">
    <location>
        <begin position="52"/>
        <end position="163"/>
    </location>
</feature>